<comment type="catalytic activity">
    <reaction evidence="8">
        <text>Couples ATP hydrolysis with the unwinding of duplex DNA by translocating in the 3'-5' direction.</text>
        <dbReference type="EC" id="5.6.2.4"/>
    </reaction>
</comment>
<evidence type="ECO:0000256" key="9">
    <source>
        <dbReference type="ARBA" id="ARBA00034808"/>
    </source>
</evidence>
<dbReference type="GO" id="GO:0005829">
    <property type="term" value="C:cytosol"/>
    <property type="evidence" value="ECO:0007669"/>
    <property type="project" value="TreeGrafter"/>
</dbReference>
<feature type="region of interest" description="Disordered" evidence="13">
    <location>
        <begin position="963"/>
        <end position="984"/>
    </location>
</feature>
<evidence type="ECO:0000256" key="7">
    <source>
        <dbReference type="ARBA" id="ARBA00023235"/>
    </source>
</evidence>
<dbReference type="InterPro" id="IPR013986">
    <property type="entry name" value="DExx_box_DNA_helicase_dom_sf"/>
</dbReference>
<dbReference type="Gene3D" id="1.10.10.160">
    <property type="match status" value="1"/>
</dbReference>
<dbReference type="EC" id="5.6.2.4" evidence="9"/>
<dbReference type="InterPro" id="IPR014016">
    <property type="entry name" value="UvrD-like_ATP-bd"/>
</dbReference>
<dbReference type="Gene3D" id="1.10.486.10">
    <property type="entry name" value="PCRA, domain 4"/>
    <property type="match status" value="1"/>
</dbReference>
<name>E8R3H4_ISOPI</name>
<sequence>MSASHDCDPTSPQLTEQQAEAVKYRAGHLALSSGAGCGKTTVLSERLIAEYRERLLHTDFHDLRRVVAVTFTDAAARELLNRIRHCAWKSVDSKTNDRLACVWKNMLRGLDAAPIGTFHSFCGRLIRRHALALGIDPAFTIANETLTPTLKSRAVVRCLRHLLTNNDDDLQIFAVEEGLPAVRAMLEEILDDRDAVDLEALSRKNSTALVQKWTRIHREQFLPQELRELKRDLMRRLNVLADLQPDDFNPTARDNWLILHESMESLERFSHKSETGDPADSLNWNALGNVLSRMREAAKIGNKKGWANEEIKKRVKDVFEGIRKRILDFQEKLELARDSLQEDAERSIRLARLAWKTVQEYQRIKREEGVLDYDDLLTTALVLLHQDSRLAAQVARSVDLVLVDEFQDTDPVQARLLEAFEQHAGEAFRLMLVGDPKQSIYRFRRAQPQVFQSFRNHFPDQGRMVLTGNNRSIPELLDVFNHLFEELLEGPEDALTHGPVTPPPGSLDQYRDRCRGSEPPPGPFTLLWAKVDPKTPVEQARRAEARVLATWLRTRLDNGWPIRSSKTPNAPVVWAKPDDVVLLLRTLNNSSIYERELVHVGLEVHIVGGAAFFTQPEVLDLINLLAAIEDPADATALAATLRGPIFGLTDASLLAVTLVEPGNPSRRDLLRGFATGEPGDWLDDTQRSALRRARVLLERWRDLKDHLKVGDLMERVLFESGYEAALTAQPLGDRRVANVRKLIRQARRFEAGGGGRLTLADWVARLRADLRKPPREDQAVTGDEGSGRVRLMTIHQAKGLEFPIVVLPDLDRGLVSCFQKNSYVIRPDLGLVVKPPVDREDSRDGLTIAKLAGEMESRDDHAEARRLFYVAATRARDALVLSAAYDPDEEPNSPAMQLLAERYDCRTGQPRCGIANQKPTATVAAQVVNLPDQESNPTRSPLARPPSSPPQVALVTRVVQEALSDAGSSDAPTDALARNENPNTLDSLSAQPMWLLTQEDVRLPLRVDLDPSNKPDLDPIRALVDRLLRAVFADPEGMFATGSSWPSEPRRVLIDRAARRLGLASPRVVDWVTQILDDDTCAELATELSQAVIVHRMVRWSNIMGDPSRPTHLVYGFADFVLTDSNGRTTLLNVVMDDHVREHLRMALAVEPLQRQLGVRIDRTTAFSPTRKAGRFWDPPPIMVAGTIPPHSTRSESEAKGEGSSSMKEIRRAT</sequence>
<keyword evidence="2 12" id="KW-0547">Nucleotide-binding</keyword>
<dbReference type="GO" id="GO:0016887">
    <property type="term" value="F:ATP hydrolysis activity"/>
    <property type="evidence" value="ECO:0007669"/>
    <property type="project" value="RHEA"/>
</dbReference>
<proteinExistence type="inferred from homology"/>
<evidence type="ECO:0000256" key="4">
    <source>
        <dbReference type="ARBA" id="ARBA00022806"/>
    </source>
</evidence>
<feature type="region of interest" description="Disordered" evidence="13">
    <location>
        <begin position="1187"/>
        <end position="1214"/>
    </location>
</feature>
<feature type="domain" description="UvrD-like helicase C-terminal" evidence="15">
    <location>
        <begin position="474"/>
        <end position="799"/>
    </location>
</feature>
<dbReference type="GO" id="GO:0005524">
    <property type="term" value="F:ATP binding"/>
    <property type="evidence" value="ECO:0007669"/>
    <property type="project" value="UniProtKB-UniRule"/>
</dbReference>
<dbReference type="InterPro" id="IPR014017">
    <property type="entry name" value="DNA_helicase_UvrD-like_C"/>
</dbReference>
<evidence type="ECO:0000256" key="6">
    <source>
        <dbReference type="ARBA" id="ARBA00023125"/>
    </source>
</evidence>
<gene>
    <name evidence="16" type="ordered locus">Isop_0952</name>
</gene>
<comment type="catalytic activity">
    <reaction evidence="11">
        <text>ATP + H2O = ADP + phosphate + H(+)</text>
        <dbReference type="Rhea" id="RHEA:13065"/>
        <dbReference type="ChEBI" id="CHEBI:15377"/>
        <dbReference type="ChEBI" id="CHEBI:15378"/>
        <dbReference type="ChEBI" id="CHEBI:30616"/>
        <dbReference type="ChEBI" id="CHEBI:43474"/>
        <dbReference type="ChEBI" id="CHEBI:456216"/>
        <dbReference type="EC" id="5.6.2.4"/>
    </reaction>
</comment>
<keyword evidence="6" id="KW-0238">DNA-binding</keyword>
<dbReference type="KEGG" id="ipa:Isop_0952"/>
<reference evidence="16 17" key="2">
    <citation type="journal article" date="2011" name="Stand. Genomic Sci.">
        <title>Complete genome sequence of Isosphaera pallida type strain (IS1B).</title>
        <authorList>
            <consortium name="US DOE Joint Genome Institute (JGI-PGF)"/>
            <person name="Goker M."/>
            <person name="Cleland D."/>
            <person name="Saunders E."/>
            <person name="Lapidus A."/>
            <person name="Nolan M."/>
            <person name="Lucas S."/>
            <person name="Hammon N."/>
            <person name="Deshpande S."/>
            <person name="Cheng J.F."/>
            <person name="Tapia R."/>
            <person name="Han C."/>
            <person name="Goodwin L."/>
            <person name="Pitluck S."/>
            <person name="Liolios K."/>
            <person name="Pagani I."/>
            <person name="Ivanova N."/>
            <person name="Mavromatis K."/>
            <person name="Pati A."/>
            <person name="Chen A."/>
            <person name="Palaniappan K."/>
            <person name="Land M."/>
            <person name="Hauser L."/>
            <person name="Chang Y.J."/>
            <person name="Jeffries C.D."/>
            <person name="Detter J.C."/>
            <person name="Beck B."/>
            <person name="Woyke T."/>
            <person name="Bristow J."/>
            <person name="Eisen J.A."/>
            <person name="Markowitz V."/>
            <person name="Hugenholtz P."/>
            <person name="Kyrpides N.C."/>
            <person name="Klenk H.P."/>
        </authorList>
    </citation>
    <scope>NUCLEOTIDE SEQUENCE [LARGE SCALE GENOMIC DNA]</scope>
    <source>
        <strain evidence="17">ATCC 43644 / DSM 9630 / IS1B</strain>
    </source>
</reference>
<evidence type="ECO:0000256" key="2">
    <source>
        <dbReference type="ARBA" id="ARBA00022741"/>
    </source>
</evidence>
<evidence type="ECO:0000256" key="3">
    <source>
        <dbReference type="ARBA" id="ARBA00022801"/>
    </source>
</evidence>
<dbReference type="AlphaFoldDB" id="E8R3H4"/>
<dbReference type="HOGENOM" id="CLU_001114_1_1_0"/>
<evidence type="ECO:0000256" key="12">
    <source>
        <dbReference type="PROSITE-ProRule" id="PRU00560"/>
    </source>
</evidence>
<keyword evidence="17" id="KW-1185">Reference proteome</keyword>
<dbReference type="Proteomes" id="UP000008631">
    <property type="component" value="Chromosome"/>
</dbReference>
<dbReference type="PROSITE" id="PS51217">
    <property type="entry name" value="UVRD_HELICASE_CTER"/>
    <property type="match status" value="1"/>
</dbReference>
<evidence type="ECO:0000259" key="14">
    <source>
        <dbReference type="PROSITE" id="PS51198"/>
    </source>
</evidence>
<dbReference type="SUPFAM" id="SSF52540">
    <property type="entry name" value="P-loop containing nucleoside triphosphate hydrolases"/>
    <property type="match status" value="1"/>
</dbReference>
<dbReference type="eggNOG" id="COG1074">
    <property type="taxonomic scope" value="Bacteria"/>
</dbReference>
<protein>
    <recommendedName>
        <fullName evidence="9">DNA 3'-5' helicase</fullName>
        <ecNumber evidence="9">5.6.2.4</ecNumber>
    </recommendedName>
    <alternativeName>
        <fullName evidence="10">DNA 3'-5' helicase II</fullName>
    </alternativeName>
</protein>
<dbReference type="PANTHER" id="PTHR11070:SF2">
    <property type="entry name" value="ATP-DEPENDENT DNA HELICASE SRS2"/>
    <property type="match status" value="1"/>
</dbReference>
<dbReference type="GO" id="GO:0000725">
    <property type="term" value="P:recombinational repair"/>
    <property type="evidence" value="ECO:0007669"/>
    <property type="project" value="TreeGrafter"/>
</dbReference>
<evidence type="ECO:0000256" key="8">
    <source>
        <dbReference type="ARBA" id="ARBA00034617"/>
    </source>
</evidence>
<evidence type="ECO:0000256" key="5">
    <source>
        <dbReference type="ARBA" id="ARBA00022840"/>
    </source>
</evidence>
<evidence type="ECO:0000259" key="15">
    <source>
        <dbReference type="PROSITE" id="PS51217"/>
    </source>
</evidence>
<accession>E8R3H4</accession>
<dbReference type="EMBL" id="CP002353">
    <property type="protein sequence ID" value="ADV61541.1"/>
    <property type="molecule type" value="Genomic_DNA"/>
</dbReference>
<dbReference type="Gene3D" id="3.40.50.300">
    <property type="entry name" value="P-loop containing nucleotide triphosphate hydrolases"/>
    <property type="match status" value="3"/>
</dbReference>
<dbReference type="InParanoid" id="E8R3H4"/>
<keyword evidence="7" id="KW-0413">Isomerase</keyword>
<evidence type="ECO:0000256" key="1">
    <source>
        <dbReference type="ARBA" id="ARBA00009922"/>
    </source>
</evidence>
<keyword evidence="3 12" id="KW-0378">Hydrolase</keyword>
<comment type="similarity">
    <text evidence="1">Belongs to the helicase family. UvrD subfamily.</text>
</comment>
<feature type="domain" description="UvrD-like helicase ATP-binding" evidence="14">
    <location>
        <begin position="12"/>
        <end position="473"/>
    </location>
</feature>
<keyword evidence="4 12" id="KW-0347">Helicase</keyword>
<evidence type="ECO:0000256" key="10">
    <source>
        <dbReference type="ARBA" id="ARBA00034923"/>
    </source>
</evidence>
<organism evidence="16 17">
    <name type="scientific">Isosphaera pallida (strain ATCC 43644 / DSM 9630 / IS1B)</name>
    <dbReference type="NCBI Taxonomy" id="575540"/>
    <lineage>
        <taxon>Bacteria</taxon>
        <taxon>Pseudomonadati</taxon>
        <taxon>Planctomycetota</taxon>
        <taxon>Planctomycetia</taxon>
        <taxon>Isosphaerales</taxon>
        <taxon>Isosphaeraceae</taxon>
        <taxon>Isosphaera</taxon>
    </lineage>
</organism>
<dbReference type="Pfam" id="PF13361">
    <property type="entry name" value="UvrD_C"/>
    <property type="match status" value="1"/>
</dbReference>
<dbReference type="Pfam" id="PF00580">
    <property type="entry name" value="UvrD-helicase"/>
    <property type="match status" value="1"/>
</dbReference>
<dbReference type="PANTHER" id="PTHR11070">
    <property type="entry name" value="UVRD / RECB / PCRA DNA HELICASE FAMILY MEMBER"/>
    <property type="match status" value="1"/>
</dbReference>
<dbReference type="RefSeq" id="WP_013563830.1">
    <property type="nucleotide sequence ID" value="NC_014962.1"/>
</dbReference>
<reference key="1">
    <citation type="submission" date="2010-11" db="EMBL/GenBank/DDBJ databases">
        <title>The complete sequence of chromosome of Isophaera pallida ATCC 43644.</title>
        <authorList>
            <consortium name="US DOE Joint Genome Institute (JGI-PGF)"/>
            <person name="Lucas S."/>
            <person name="Copeland A."/>
            <person name="Lapidus A."/>
            <person name="Bruce D."/>
            <person name="Goodwin L."/>
            <person name="Pitluck S."/>
            <person name="Kyrpides N."/>
            <person name="Mavromatis K."/>
            <person name="Pagani I."/>
            <person name="Ivanova N."/>
            <person name="Saunders E."/>
            <person name="Brettin T."/>
            <person name="Detter J.C."/>
            <person name="Han C."/>
            <person name="Tapia R."/>
            <person name="Land M."/>
            <person name="Hauser L."/>
            <person name="Markowitz V."/>
            <person name="Cheng J.-F."/>
            <person name="Hugenholtz P."/>
            <person name="Woyke T."/>
            <person name="Wu D."/>
            <person name="Eisen J.A."/>
        </authorList>
    </citation>
    <scope>NUCLEOTIDE SEQUENCE</scope>
    <source>
        <strain>ATCC 43644</strain>
    </source>
</reference>
<dbReference type="GO" id="GO:0043138">
    <property type="term" value="F:3'-5' DNA helicase activity"/>
    <property type="evidence" value="ECO:0007669"/>
    <property type="project" value="UniProtKB-EC"/>
</dbReference>
<dbReference type="OrthoDB" id="9810135at2"/>
<evidence type="ECO:0000313" key="17">
    <source>
        <dbReference type="Proteomes" id="UP000008631"/>
    </source>
</evidence>
<dbReference type="PROSITE" id="PS51198">
    <property type="entry name" value="UVRD_HELICASE_ATP_BIND"/>
    <property type="match status" value="1"/>
</dbReference>
<feature type="binding site" evidence="12">
    <location>
        <begin position="33"/>
        <end position="40"/>
    </location>
    <ligand>
        <name>ATP</name>
        <dbReference type="ChEBI" id="CHEBI:30616"/>
    </ligand>
</feature>
<dbReference type="STRING" id="575540.Isop_0952"/>
<dbReference type="GO" id="GO:0003677">
    <property type="term" value="F:DNA binding"/>
    <property type="evidence" value="ECO:0007669"/>
    <property type="project" value="UniProtKB-KW"/>
</dbReference>
<evidence type="ECO:0000256" key="11">
    <source>
        <dbReference type="ARBA" id="ARBA00048988"/>
    </source>
</evidence>
<dbReference type="InterPro" id="IPR000212">
    <property type="entry name" value="DNA_helicase_UvrD/REP"/>
</dbReference>
<keyword evidence="5 12" id="KW-0067">ATP-binding</keyword>
<evidence type="ECO:0000256" key="13">
    <source>
        <dbReference type="SAM" id="MobiDB-lite"/>
    </source>
</evidence>
<evidence type="ECO:0000313" key="16">
    <source>
        <dbReference type="EMBL" id="ADV61541.1"/>
    </source>
</evidence>
<dbReference type="InterPro" id="IPR027417">
    <property type="entry name" value="P-loop_NTPase"/>
</dbReference>